<gene>
    <name evidence="2" type="ORF">BJ875DRAFT_384161</name>
</gene>
<evidence type="ECO:0000259" key="1">
    <source>
        <dbReference type="Pfam" id="PF06985"/>
    </source>
</evidence>
<dbReference type="OrthoDB" id="3600004at2759"/>
<name>A0A9P7YC22_9HELO</name>
<evidence type="ECO:0000313" key="3">
    <source>
        <dbReference type="Proteomes" id="UP000824998"/>
    </source>
</evidence>
<dbReference type="Pfam" id="PF06985">
    <property type="entry name" value="HET"/>
    <property type="match status" value="1"/>
</dbReference>
<proteinExistence type="predicted"/>
<dbReference type="Proteomes" id="UP000824998">
    <property type="component" value="Unassembled WGS sequence"/>
</dbReference>
<dbReference type="InterPro" id="IPR052895">
    <property type="entry name" value="HetReg/Transcr_Mod"/>
</dbReference>
<protein>
    <submittedName>
        <fullName evidence="2">Heterokaryon incompatibility protein-domain-containing protein</fullName>
    </submittedName>
</protein>
<keyword evidence="3" id="KW-1185">Reference proteome</keyword>
<feature type="domain" description="Heterokaryon incompatibility" evidence="1">
    <location>
        <begin position="94"/>
        <end position="235"/>
    </location>
</feature>
<reference evidence="2" key="1">
    <citation type="journal article" date="2021" name="IMA Fungus">
        <title>Genomic characterization of three marine fungi, including Emericellopsis atlantica sp. nov. with signatures of a generalist lifestyle and marine biomass degradation.</title>
        <authorList>
            <person name="Hagestad O.C."/>
            <person name="Hou L."/>
            <person name="Andersen J.H."/>
            <person name="Hansen E.H."/>
            <person name="Altermark B."/>
            <person name="Li C."/>
            <person name="Kuhnert E."/>
            <person name="Cox R.J."/>
            <person name="Crous P.W."/>
            <person name="Spatafora J.W."/>
            <person name="Lail K."/>
            <person name="Amirebrahimi M."/>
            <person name="Lipzen A."/>
            <person name="Pangilinan J."/>
            <person name="Andreopoulos W."/>
            <person name="Hayes R.D."/>
            <person name="Ng V."/>
            <person name="Grigoriev I.V."/>
            <person name="Jackson S.A."/>
            <person name="Sutton T.D.S."/>
            <person name="Dobson A.D.W."/>
            <person name="Rama T."/>
        </authorList>
    </citation>
    <scope>NUCLEOTIDE SEQUENCE</scope>
    <source>
        <strain evidence="2">TRa018bII</strain>
    </source>
</reference>
<dbReference type="EMBL" id="MU251637">
    <property type="protein sequence ID" value="KAG9230886.1"/>
    <property type="molecule type" value="Genomic_DNA"/>
</dbReference>
<feature type="non-terminal residue" evidence="2">
    <location>
        <position position="349"/>
    </location>
</feature>
<dbReference type="AlphaFoldDB" id="A0A9P7YC22"/>
<sequence length="349" mass="39578">MSLSKLPTLKSLASSLWNVLVPDVDALEERRDARLRASSNLVIPIEPGLYDALELTGSQIRLVILKPLLRGPPWVTCDLIKTYDGFGQLSCPEYYALSYTWRYIGHDIETKSILINGREVVIGTNLWYALYQLSPKTGSLKIWIDALCINQKNVEERNSQVMQMGRIYSEAKRVIVWLGQEDAQTRQAIKCIEYLANPQPCRTSEDPSSHVAIIAATLTHFFDRQYWRRVWIVQEVILAKSITIYSGACMLEWDTFVEACHHPGDYGISEEMADICLGLIQQSTPAHFERLRADPDKGRTLMGLLHASQENNATDTRDMVYGLLGIANDSGFLEVDYDKSPVQLWHDLL</sequence>
<dbReference type="InterPro" id="IPR010730">
    <property type="entry name" value="HET"/>
</dbReference>
<comment type="caution">
    <text evidence="2">The sequence shown here is derived from an EMBL/GenBank/DDBJ whole genome shotgun (WGS) entry which is preliminary data.</text>
</comment>
<dbReference type="PANTHER" id="PTHR24148">
    <property type="entry name" value="ANKYRIN REPEAT DOMAIN-CONTAINING PROTEIN 39 HOMOLOG-RELATED"/>
    <property type="match status" value="1"/>
</dbReference>
<dbReference type="PANTHER" id="PTHR24148:SF73">
    <property type="entry name" value="HET DOMAIN PROTEIN (AFU_ORTHOLOGUE AFUA_8G01020)"/>
    <property type="match status" value="1"/>
</dbReference>
<organism evidence="2 3">
    <name type="scientific">Amylocarpus encephaloides</name>
    <dbReference type="NCBI Taxonomy" id="45428"/>
    <lineage>
        <taxon>Eukaryota</taxon>
        <taxon>Fungi</taxon>
        <taxon>Dikarya</taxon>
        <taxon>Ascomycota</taxon>
        <taxon>Pezizomycotina</taxon>
        <taxon>Leotiomycetes</taxon>
        <taxon>Helotiales</taxon>
        <taxon>Helotiales incertae sedis</taxon>
        <taxon>Amylocarpus</taxon>
    </lineage>
</organism>
<accession>A0A9P7YC22</accession>
<evidence type="ECO:0000313" key="2">
    <source>
        <dbReference type="EMBL" id="KAG9230886.1"/>
    </source>
</evidence>